<accession>A0AAN3A776</accession>
<evidence type="ECO:0000313" key="2">
    <source>
        <dbReference type="Proteomes" id="UP000005475"/>
    </source>
</evidence>
<gene>
    <name evidence="1" type="ORF">BACOVA_03212</name>
</gene>
<dbReference type="Proteomes" id="UP000005475">
    <property type="component" value="Unassembled WGS sequence"/>
</dbReference>
<dbReference type="EMBL" id="AAXF02000050">
    <property type="protein sequence ID" value="EDO11309.1"/>
    <property type="molecule type" value="Genomic_DNA"/>
</dbReference>
<evidence type="ECO:0000313" key="1">
    <source>
        <dbReference type="EMBL" id="EDO11309.1"/>
    </source>
</evidence>
<reference evidence="1 2" key="1">
    <citation type="submission" date="2007-03" db="EMBL/GenBank/DDBJ databases">
        <authorList>
            <person name="Fulton L."/>
            <person name="Clifton S."/>
            <person name="Fulton B."/>
            <person name="Xu J."/>
            <person name="Minx P."/>
            <person name="Pepin K.H."/>
            <person name="Johnson M."/>
            <person name="Thiruvilangam P."/>
            <person name="Bhonagiri V."/>
            <person name="Nash W.E."/>
            <person name="Mardis E.R."/>
            <person name="Wilson R.K."/>
        </authorList>
    </citation>
    <scope>NUCLEOTIDE SEQUENCE [LARGE SCALE GENOMIC DNA]</scope>
    <source>
        <strain evidence="2">ATCC 8483 / DSM 1896 / JCM 5824 / BCRC 10623 / CCUG 4943 / NCTC 11153</strain>
    </source>
</reference>
<sequence>MHTKKKKTMGKVMKVFKTLINELFGTKREYKVEGLGIFTCKVCDWWRDKCCLWSGAVQLPFYSVETLVLIEGDASAPFSRQLLELQVLLQNWVPMAEQLDSMLSSKSQQKHKEKIYGSWQNDFYPYTIVPAVLYSDSWEIVFYRNSGVNYNFTVFWKDNRVQDLRLGGS</sequence>
<reference evidence="2" key="2">
    <citation type="submission" date="2007-04" db="EMBL/GenBank/DDBJ databases">
        <title>Draft genome sequence of Bacteroides ovatus (ATCC 8483).</title>
        <authorList>
            <person name="Sudarsanam P."/>
            <person name="Ley R."/>
            <person name="Guruge J."/>
            <person name="Turnbaugh P.J."/>
            <person name="Mahowald M."/>
            <person name="Liep D."/>
            <person name="Gordon J."/>
        </authorList>
    </citation>
    <scope>NUCLEOTIDE SEQUENCE [LARGE SCALE GENOMIC DNA]</scope>
    <source>
        <strain evidence="2">ATCC 8483 / DSM 1896 / JCM 5824 / BCRC 10623 / CCUG 4943 / NCTC 11153</strain>
    </source>
</reference>
<organism evidence="1 2">
    <name type="scientific">Bacteroides ovatus (strain ATCC 8483 / DSM 1896 / JCM 5824 / BCRC 10623 / CCUG 4943 / NCTC 11153)</name>
    <dbReference type="NCBI Taxonomy" id="411476"/>
    <lineage>
        <taxon>Bacteria</taxon>
        <taxon>Pseudomonadati</taxon>
        <taxon>Bacteroidota</taxon>
        <taxon>Bacteroidia</taxon>
        <taxon>Bacteroidales</taxon>
        <taxon>Bacteroidaceae</taxon>
        <taxon>Bacteroides</taxon>
    </lineage>
</organism>
<comment type="caution">
    <text evidence="1">The sequence shown here is derived from an EMBL/GenBank/DDBJ whole genome shotgun (WGS) entry which is preliminary data.</text>
</comment>
<proteinExistence type="predicted"/>
<protein>
    <submittedName>
        <fullName evidence="1">Uncharacterized protein</fullName>
    </submittedName>
</protein>
<name>A0AAN3A776_BACO1</name>
<dbReference type="AlphaFoldDB" id="A0AAN3A776"/>